<dbReference type="GO" id="GO:0008320">
    <property type="term" value="F:protein transmembrane transporter activity"/>
    <property type="evidence" value="ECO:0007669"/>
    <property type="project" value="TreeGrafter"/>
</dbReference>
<reference evidence="2 3" key="1">
    <citation type="submission" date="2018-06" db="EMBL/GenBank/DDBJ databases">
        <authorList>
            <consortium name="Pathogen Informatics"/>
            <person name="Doyle S."/>
        </authorList>
    </citation>
    <scope>NUCLEOTIDE SEQUENCE [LARGE SCALE GENOMIC DNA]</scope>
    <source>
        <strain evidence="2 3">NCTC11296</strain>
    </source>
</reference>
<evidence type="ECO:0000313" key="3">
    <source>
        <dbReference type="Proteomes" id="UP000254465"/>
    </source>
</evidence>
<dbReference type="RefSeq" id="WP_274517453.1">
    <property type="nucleotide sequence ID" value="NZ_PQVK01000271.1"/>
</dbReference>
<name>A0A377IDX8_AVIPA</name>
<dbReference type="Gene3D" id="2.40.160.50">
    <property type="entry name" value="membrane protein fhac: a member of the omp85/tpsb transporter family"/>
    <property type="match status" value="1"/>
</dbReference>
<organism evidence="2 3">
    <name type="scientific">Avibacterium paragallinarum</name>
    <name type="common">Haemophilus gallinarum</name>
    <dbReference type="NCBI Taxonomy" id="728"/>
    <lineage>
        <taxon>Bacteria</taxon>
        <taxon>Pseudomonadati</taxon>
        <taxon>Pseudomonadota</taxon>
        <taxon>Gammaproteobacteria</taxon>
        <taxon>Pasteurellales</taxon>
        <taxon>Pasteurellaceae</taxon>
        <taxon>Avibacterium</taxon>
    </lineage>
</organism>
<dbReference type="Pfam" id="PF03865">
    <property type="entry name" value="ShlB"/>
    <property type="match status" value="1"/>
</dbReference>
<accession>A0A377IDX8</accession>
<dbReference type="PANTHER" id="PTHR34597">
    <property type="entry name" value="SLR1661 PROTEIN"/>
    <property type="match status" value="1"/>
</dbReference>
<dbReference type="EMBL" id="UGHK01000002">
    <property type="protein sequence ID" value="STO72969.1"/>
    <property type="molecule type" value="Genomic_DNA"/>
</dbReference>
<dbReference type="InterPro" id="IPR051544">
    <property type="entry name" value="TPS_OM_transporter"/>
</dbReference>
<dbReference type="GO" id="GO:0098046">
    <property type="term" value="C:type V protein secretion system complex"/>
    <property type="evidence" value="ECO:0007669"/>
    <property type="project" value="TreeGrafter"/>
</dbReference>
<sequence length="178" mass="20255">MPHYNFLPITNVAQGQIAPEEKFDEGTSRMQIITASVDLAYPFMLGKQPFRFTTHWNAQWNQTPLVQQDKLSIGGRYTVRGFDGELSLSGERGWVWRNELVWNIANKGQELYLGIDKGIVRSSQEELQLGDSLTGGVLGLRGELWGLNYDYFIGIPIKKPEGFRTSHLTTGFSFSYRF</sequence>
<dbReference type="PANTHER" id="PTHR34597:SF3">
    <property type="entry name" value="OUTER MEMBRANE TRANSPORTER CDIB"/>
    <property type="match status" value="1"/>
</dbReference>
<gene>
    <name evidence="2" type="ORF">NCTC11296_02914</name>
</gene>
<dbReference type="InterPro" id="IPR005565">
    <property type="entry name" value="Hemolysn_activator_HlyB_C"/>
</dbReference>
<dbReference type="AlphaFoldDB" id="A0A377IDX8"/>
<dbReference type="Proteomes" id="UP000254465">
    <property type="component" value="Unassembled WGS sequence"/>
</dbReference>
<proteinExistence type="predicted"/>
<evidence type="ECO:0000259" key="1">
    <source>
        <dbReference type="Pfam" id="PF03865"/>
    </source>
</evidence>
<protein>
    <submittedName>
        <fullName evidence="2">Polypeptide-transport-associated domain-containing protein</fullName>
    </submittedName>
</protein>
<dbReference type="GO" id="GO:0046819">
    <property type="term" value="P:protein secretion by the type V secretion system"/>
    <property type="evidence" value="ECO:0007669"/>
    <property type="project" value="TreeGrafter"/>
</dbReference>
<evidence type="ECO:0000313" key="2">
    <source>
        <dbReference type="EMBL" id="STO72969.1"/>
    </source>
</evidence>
<feature type="domain" description="Haemolysin activator HlyB C-terminal" evidence="1">
    <location>
        <begin position="21"/>
        <end position="142"/>
    </location>
</feature>